<evidence type="ECO:0000259" key="2">
    <source>
        <dbReference type="PROSITE" id="PS51737"/>
    </source>
</evidence>
<sequence length="522" mass="60554">MMNKSRVAIYCRLSEEDRNKQSETDDSNSIQNQKSMLLQYTLEQGWEVYNIYSDDDYTGSDRRRPEFNKLLNDAKDRKFDIVLCKTQSRFTRELELVEKYIHGLFPIWGIRFISIVDNADTANKGNKKSRQINGLVNEWYLEDMSENIKSVLTDRRKNGHHIGAFALYGYKKDPDIKGHLIIDEEAAQVVREVFTLFSQGYGKTAIARMLNDRGIPNPTEYKRLHGLRWRTPKGKNSTLWKYYAISDMLVNEIYIGNMVQGKYGSVSYKTKQNKPRPKSEWYIVEGTHEPIIDRELWDKVQALIAQKAKPFTVGTIGLFAKKARCMNCGYVMRSNKQSDGRRYLGCSSRHVSKDACIGSFISVLKLEQAVITEINKLSAEYLDKDELEQSVTFSSNARGNQKALKEEIAAYQSKIAEYTKGIRELYLDKVKGILSEQDYLDLSKDFSIQKERLEKLVIDKQKQLGVIERKIQAGDNRRQLIEQYTNLEHLNREIVEKLIDYILVGKKDPVTKEVPIEIHWNF</sequence>
<evidence type="ECO:0000313" key="4">
    <source>
        <dbReference type="Proteomes" id="UP000723714"/>
    </source>
</evidence>
<reference evidence="3 4" key="1">
    <citation type="submission" date="2021-06" db="EMBL/GenBank/DDBJ databases">
        <title>Faecalicatena sp. nov. isolated from porcine feces.</title>
        <authorList>
            <person name="Oh B.S."/>
            <person name="Lee J.H."/>
        </authorList>
    </citation>
    <scope>NUCLEOTIDE SEQUENCE [LARGE SCALE GENOMIC DNA]</scope>
    <source>
        <strain evidence="3 4">AGMB00832</strain>
    </source>
</reference>
<organism evidence="3 4">
    <name type="scientific">Faecalicatena faecalis</name>
    <dbReference type="NCBI Taxonomy" id="2726362"/>
    <lineage>
        <taxon>Bacteria</taxon>
        <taxon>Bacillati</taxon>
        <taxon>Bacillota</taxon>
        <taxon>Clostridia</taxon>
        <taxon>Lachnospirales</taxon>
        <taxon>Lachnospiraceae</taxon>
        <taxon>Faecalicatena</taxon>
    </lineage>
</organism>
<dbReference type="PANTHER" id="PTHR30461:SF23">
    <property type="entry name" value="DNA RECOMBINASE-RELATED"/>
    <property type="match status" value="1"/>
</dbReference>
<accession>A0ABS6D5S4</accession>
<dbReference type="Proteomes" id="UP000723714">
    <property type="component" value="Unassembled WGS sequence"/>
</dbReference>
<dbReference type="InterPro" id="IPR025827">
    <property type="entry name" value="Zn_ribbon_recom_dom"/>
</dbReference>
<keyword evidence="4" id="KW-1185">Reference proteome</keyword>
<dbReference type="InterPro" id="IPR006119">
    <property type="entry name" value="Resolv_N"/>
</dbReference>
<dbReference type="Pfam" id="PF13408">
    <property type="entry name" value="Zn_ribbon_recom"/>
    <property type="match status" value="1"/>
</dbReference>
<name>A0ABS6D5S4_9FIRM</name>
<dbReference type="PANTHER" id="PTHR30461">
    <property type="entry name" value="DNA-INVERTASE FROM LAMBDOID PROPHAGE"/>
    <property type="match status" value="1"/>
</dbReference>
<protein>
    <submittedName>
        <fullName evidence="3">Recombinase family protein</fullName>
    </submittedName>
</protein>
<dbReference type="InterPro" id="IPR011109">
    <property type="entry name" value="DNA_bind_recombinase_dom"/>
</dbReference>
<dbReference type="PROSITE" id="PS51737">
    <property type="entry name" value="RECOMBINASE_DNA_BIND"/>
    <property type="match status" value="1"/>
</dbReference>
<dbReference type="EMBL" id="JABACJ020000014">
    <property type="protein sequence ID" value="MBU3876950.1"/>
    <property type="molecule type" value="Genomic_DNA"/>
</dbReference>
<dbReference type="PROSITE" id="PS51736">
    <property type="entry name" value="RECOMBINASES_3"/>
    <property type="match status" value="1"/>
</dbReference>
<dbReference type="InterPro" id="IPR025378">
    <property type="entry name" value="DUF4368"/>
</dbReference>
<comment type="caution">
    <text evidence="3">The sequence shown here is derived from an EMBL/GenBank/DDBJ whole genome shotgun (WGS) entry which is preliminary data.</text>
</comment>
<dbReference type="Pfam" id="PF07508">
    <property type="entry name" value="Recombinase"/>
    <property type="match status" value="1"/>
</dbReference>
<dbReference type="InterPro" id="IPR050639">
    <property type="entry name" value="SSR_resolvase"/>
</dbReference>
<dbReference type="Pfam" id="PF14287">
    <property type="entry name" value="DUF4368"/>
    <property type="match status" value="1"/>
</dbReference>
<proteinExistence type="predicted"/>
<evidence type="ECO:0000259" key="1">
    <source>
        <dbReference type="PROSITE" id="PS51736"/>
    </source>
</evidence>
<dbReference type="SMART" id="SM00857">
    <property type="entry name" value="Resolvase"/>
    <property type="match status" value="1"/>
</dbReference>
<dbReference type="RefSeq" id="WP_216242905.1">
    <property type="nucleotide sequence ID" value="NZ_JABACJ020000014.1"/>
</dbReference>
<gene>
    <name evidence="3" type="ORF">HGO97_014140</name>
</gene>
<evidence type="ECO:0000313" key="3">
    <source>
        <dbReference type="EMBL" id="MBU3876950.1"/>
    </source>
</evidence>
<feature type="domain" description="Recombinase" evidence="2">
    <location>
        <begin position="167"/>
        <end position="310"/>
    </location>
</feature>
<dbReference type="Pfam" id="PF00239">
    <property type="entry name" value="Resolvase"/>
    <property type="match status" value="1"/>
</dbReference>
<feature type="domain" description="Resolvase/invertase-type recombinase catalytic" evidence="1">
    <location>
        <begin position="6"/>
        <end position="159"/>
    </location>
</feature>